<name>A0A226DX68_FOLCA</name>
<comment type="caution">
    <text evidence="5">The sequence shown here is derived from an EMBL/GenBank/DDBJ whole genome shotgun (WGS) entry which is preliminary data.</text>
</comment>
<evidence type="ECO:0000256" key="2">
    <source>
        <dbReference type="ARBA" id="ARBA00043942"/>
    </source>
</evidence>
<evidence type="ECO:0000256" key="3">
    <source>
        <dbReference type="ARBA" id="ARBA00044072"/>
    </source>
</evidence>
<dbReference type="Proteomes" id="UP000198287">
    <property type="component" value="Unassembled WGS sequence"/>
</dbReference>
<comment type="subcellular location">
    <subcellularLocation>
        <location evidence="2">Synaptic cleft</location>
    </subcellularLocation>
</comment>
<protein>
    <recommendedName>
        <fullName evidence="3">Synaptic plasticity regulator PANTS</fullName>
    </recommendedName>
    <alternativeName>
        <fullName evidence="4">Plasticity-associated neural transcript short</fullName>
    </alternativeName>
</protein>
<organism evidence="5 6">
    <name type="scientific">Folsomia candida</name>
    <name type="common">Springtail</name>
    <dbReference type="NCBI Taxonomy" id="158441"/>
    <lineage>
        <taxon>Eukaryota</taxon>
        <taxon>Metazoa</taxon>
        <taxon>Ecdysozoa</taxon>
        <taxon>Arthropoda</taxon>
        <taxon>Hexapoda</taxon>
        <taxon>Collembola</taxon>
        <taxon>Entomobryomorpha</taxon>
        <taxon>Isotomoidea</taxon>
        <taxon>Isotomidae</taxon>
        <taxon>Proisotominae</taxon>
        <taxon>Folsomia</taxon>
    </lineage>
</organism>
<dbReference type="PANTHER" id="PTHR28052:SF1">
    <property type="entry name" value="UPF0545 PROTEIN C22ORF39"/>
    <property type="match status" value="1"/>
</dbReference>
<comment type="similarity">
    <text evidence="1">Belongs to the UPF0545 family.</text>
</comment>
<reference evidence="5 6" key="1">
    <citation type="submission" date="2015-12" db="EMBL/GenBank/DDBJ databases">
        <title>The genome of Folsomia candida.</title>
        <authorList>
            <person name="Faddeeva A."/>
            <person name="Derks M.F."/>
            <person name="Anvar Y."/>
            <person name="Smit S."/>
            <person name="Van Straalen N."/>
            <person name="Roelofs D."/>
        </authorList>
    </citation>
    <scope>NUCLEOTIDE SEQUENCE [LARGE SCALE GENOMIC DNA]</scope>
    <source>
        <strain evidence="5 6">VU population</strain>
        <tissue evidence="5">Whole body</tissue>
    </source>
</reference>
<dbReference type="AlphaFoldDB" id="A0A226DX68"/>
<proteinExistence type="inferred from homology"/>
<dbReference type="InterPro" id="IPR021475">
    <property type="entry name" value="Pants/Emi1-like"/>
</dbReference>
<accession>A0A226DX68</accession>
<sequence>MRLTGIFCLADNITARETNRNFFVETQNFHLQTTKFSFHCKFAMTGSENEKSPTEQDKPKHLWMVKPCEHYKDEYSDCRSFKARFHQYFVAGEMTDCSGWKSDLDNCYKWEGKQDLEAANNIIESEKGRVRQRLQGHYNNDIWQPRKVPLSEAEWKPPLPPSIEKGYEASFLQLKADGIKSGEETLGDVDENIRTGAGGMLDSEQSSYCCIV</sequence>
<evidence type="ECO:0000313" key="5">
    <source>
        <dbReference type="EMBL" id="OXA50075.1"/>
    </source>
</evidence>
<dbReference type="PANTHER" id="PTHR28052">
    <property type="entry name" value="UPF0545 PROTEIN C22ORF39"/>
    <property type="match status" value="1"/>
</dbReference>
<keyword evidence="6" id="KW-1185">Reference proteome</keyword>
<evidence type="ECO:0000256" key="4">
    <source>
        <dbReference type="ARBA" id="ARBA00044235"/>
    </source>
</evidence>
<dbReference type="OrthoDB" id="5946508at2759"/>
<evidence type="ECO:0000256" key="1">
    <source>
        <dbReference type="ARBA" id="ARBA00006412"/>
    </source>
</evidence>
<dbReference type="Pfam" id="PF11326">
    <property type="entry name" value="PANTS-like"/>
    <property type="match status" value="1"/>
</dbReference>
<dbReference type="EMBL" id="LNIX01000009">
    <property type="protein sequence ID" value="OXA50075.1"/>
    <property type="molecule type" value="Genomic_DNA"/>
</dbReference>
<dbReference type="GO" id="GO:0043083">
    <property type="term" value="C:synaptic cleft"/>
    <property type="evidence" value="ECO:0007669"/>
    <property type="project" value="UniProtKB-SubCell"/>
</dbReference>
<evidence type="ECO:0000313" key="6">
    <source>
        <dbReference type="Proteomes" id="UP000198287"/>
    </source>
</evidence>
<gene>
    <name evidence="5" type="ORF">Fcan01_15022</name>
</gene>